<dbReference type="GO" id="GO:0016491">
    <property type="term" value="F:oxidoreductase activity"/>
    <property type="evidence" value="ECO:0007669"/>
    <property type="project" value="InterPro"/>
</dbReference>
<dbReference type="PANTHER" id="PTHR42852:SF13">
    <property type="entry name" value="PROTEIN DIPZ"/>
    <property type="match status" value="1"/>
</dbReference>
<evidence type="ECO:0000313" key="2">
    <source>
        <dbReference type="EMBL" id="TDE05631.1"/>
    </source>
</evidence>
<dbReference type="Gene3D" id="3.40.30.10">
    <property type="entry name" value="Glutaredoxin"/>
    <property type="match status" value="1"/>
</dbReference>
<dbReference type="InterPro" id="IPR050553">
    <property type="entry name" value="Thioredoxin_ResA/DsbE_sf"/>
</dbReference>
<evidence type="ECO:0000313" key="3">
    <source>
        <dbReference type="Proteomes" id="UP000294597"/>
    </source>
</evidence>
<feature type="domain" description="Alkyl hydroperoxide reductase subunit C/ Thiol specific antioxidant" evidence="1">
    <location>
        <begin position="13"/>
        <end position="123"/>
    </location>
</feature>
<gene>
    <name evidence="2" type="ORF">E0F98_05785</name>
</gene>
<dbReference type="SUPFAM" id="SSF52833">
    <property type="entry name" value="Thioredoxin-like"/>
    <property type="match status" value="1"/>
</dbReference>
<dbReference type="Pfam" id="PF00578">
    <property type="entry name" value="AhpC-TSA"/>
    <property type="match status" value="1"/>
</dbReference>
<organism evidence="2 3">
    <name type="scientific">Flavobacterium hiemivividum</name>
    <dbReference type="NCBI Taxonomy" id="2541734"/>
    <lineage>
        <taxon>Bacteria</taxon>
        <taxon>Pseudomonadati</taxon>
        <taxon>Bacteroidota</taxon>
        <taxon>Flavobacteriia</taxon>
        <taxon>Flavobacteriales</taxon>
        <taxon>Flavobacteriaceae</taxon>
        <taxon>Flavobacterium</taxon>
    </lineage>
</organism>
<keyword evidence="3" id="KW-1185">Reference proteome</keyword>
<comment type="caution">
    <text evidence="2">The sequence shown here is derived from an EMBL/GenBank/DDBJ whole genome shotgun (WGS) entry which is preliminary data.</text>
</comment>
<dbReference type="InterPro" id="IPR036249">
    <property type="entry name" value="Thioredoxin-like_sf"/>
</dbReference>
<dbReference type="EMBL" id="SMFO01000002">
    <property type="protein sequence ID" value="TDE05631.1"/>
    <property type="molecule type" value="Genomic_DNA"/>
</dbReference>
<sequence>MNKENAAVDSILVQDFNGKQIDLLEKYHGKAILAIIYNNQCLGCTGRAIPLAYELQKENKEIQVVGIHTSFNNTETTEIDIKSIFTIDELPFPIYLDYGHAVYDQFDSAGTPQWVLITKEGILSRSIFGSQENAQNRLMYALEELV</sequence>
<protein>
    <submittedName>
        <fullName evidence="2">Redoxin domain-containing protein</fullName>
    </submittedName>
</protein>
<dbReference type="Proteomes" id="UP000294597">
    <property type="component" value="Unassembled WGS sequence"/>
</dbReference>
<evidence type="ECO:0000259" key="1">
    <source>
        <dbReference type="Pfam" id="PF00578"/>
    </source>
</evidence>
<name>A0A4R5D2E3_9FLAO</name>
<dbReference type="PANTHER" id="PTHR42852">
    <property type="entry name" value="THIOL:DISULFIDE INTERCHANGE PROTEIN DSBE"/>
    <property type="match status" value="1"/>
</dbReference>
<dbReference type="InterPro" id="IPR000866">
    <property type="entry name" value="AhpC/TSA"/>
</dbReference>
<dbReference type="RefSeq" id="WP_132109671.1">
    <property type="nucleotide sequence ID" value="NZ_SMFO01000002.1"/>
</dbReference>
<proteinExistence type="predicted"/>
<accession>A0A4R5D2E3</accession>
<reference evidence="2 3" key="1">
    <citation type="submission" date="2019-03" db="EMBL/GenBank/DDBJ databases">
        <title>Flavobacterium TSA-D2 sp. nov., isolated from arctic soil.</title>
        <authorList>
            <person name="Chaudhary D.K."/>
        </authorList>
    </citation>
    <scope>NUCLEOTIDE SEQUENCE [LARGE SCALE GENOMIC DNA]</scope>
    <source>
        <strain evidence="2 3">TSA-D2</strain>
    </source>
</reference>
<dbReference type="AlphaFoldDB" id="A0A4R5D2E3"/>
<dbReference type="GO" id="GO:0016209">
    <property type="term" value="F:antioxidant activity"/>
    <property type="evidence" value="ECO:0007669"/>
    <property type="project" value="InterPro"/>
</dbReference>